<dbReference type="InterPro" id="IPR027413">
    <property type="entry name" value="GROEL-like_equatorial_sf"/>
</dbReference>
<reference evidence="6" key="1">
    <citation type="journal article" date="2017" name="ISME J.">
        <title>Novel chaperonins are prevalent in the virioplankton and demonstrate links to viral biology and ecology.</title>
        <authorList>
            <person name="Marine R.L."/>
            <person name="Nasko D.J."/>
            <person name="Wray J."/>
            <person name="Polson S.W."/>
            <person name="Wommack K.E."/>
        </authorList>
    </citation>
    <scope>NUCLEOTIDE SEQUENCE</scope>
</reference>
<comment type="similarity">
    <text evidence="2">Belongs to the TCP-1 chaperonin family.</text>
</comment>
<sequence>MIVKQVSFDEEAREDLINGINTLANAVKSTLGARGQTVLIESENHTKGITVTKDGVTVAKSINLLHPTQNLAVTMMKEAASNTAVSAGDGTTTAIVLTQAIVLEAQKRIKPHMNLTEIIRSIQSSAEWVVERLGKKARKISGKKLIDVATISANNDKVLGEIIANAYKSVGDNGVVTVENASGSETYASIIDGMKVDRGMSSKYFITDQKKGECVLENPYVMVIDQEIPSLTSIEHVLAPIIQSGKPLLIIGNLTPAALNTLNLNVVKGNIKACAIIPPQFGYKSNDLMSDIAYATGAKYFSETTGDNLELMQISDLGKCKKAIIDRTSTVLIKDDQQSIDQRVEELWDEYNTEKNESEKEFIKERIAIMSGGVAVINVGANSDIEQKEKRDRVDDAVCATRAALEEGILPGGGIALLETSKELLERGDGETMLVANAILSEALKSPFKQILSNAGLNSSEIEPNLDPGVGYDVKNDRYGNMIKMGIIDPMKVTKNALENAVSVATTILSTNAIITNVRDYESDR</sequence>
<comment type="similarity">
    <text evidence="1">Belongs to the chaperonin (HSP60) family.</text>
</comment>
<evidence type="ECO:0000313" key="6">
    <source>
        <dbReference type="EMBL" id="AQM32639.1"/>
    </source>
</evidence>
<evidence type="ECO:0000256" key="3">
    <source>
        <dbReference type="ARBA" id="ARBA00022741"/>
    </source>
</evidence>
<dbReference type="SUPFAM" id="SSF52029">
    <property type="entry name" value="GroEL apical domain-like"/>
    <property type="match status" value="1"/>
</dbReference>
<dbReference type="Pfam" id="PF00118">
    <property type="entry name" value="Cpn60_TCP1"/>
    <property type="match status" value="1"/>
</dbReference>
<dbReference type="InterPro" id="IPR001844">
    <property type="entry name" value="Cpn60/GroEL"/>
</dbReference>
<evidence type="ECO:0000256" key="4">
    <source>
        <dbReference type="ARBA" id="ARBA00022840"/>
    </source>
</evidence>
<accession>A0A240F772</accession>
<dbReference type="EMBL" id="KU595473">
    <property type="protein sequence ID" value="AQM32639.1"/>
    <property type="molecule type" value="Genomic_DNA"/>
</dbReference>
<dbReference type="NCBIfam" id="NF009489">
    <property type="entry name" value="PRK12851.1"/>
    <property type="match status" value="1"/>
</dbReference>
<dbReference type="InterPro" id="IPR017998">
    <property type="entry name" value="Chaperone_TCP-1"/>
</dbReference>
<protein>
    <submittedName>
        <fullName evidence="6">Chaperonin GroEL</fullName>
    </submittedName>
</protein>
<dbReference type="InterPro" id="IPR027409">
    <property type="entry name" value="GroEL-like_apical_dom_sf"/>
</dbReference>
<keyword evidence="5" id="KW-0143">Chaperone</keyword>
<dbReference type="InterPro" id="IPR027410">
    <property type="entry name" value="TCP-1-like_intermed_sf"/>
</dbReference>
<evidence type="ECO:0000256" key="1">
    <source>
        <dbReference type="ARBA" id="ARBA00006607"/>
    </source>
</evidence>
<dbReference type="NCBIfam" id="NF000592">
    <property type="entry name" value="PRK00013.1"/>
    <property type="match status" value="1"/>
</dbReference>
<dbReference type="SUPFAM" id="SSF48592">
    <property type="entry name" value="GroEL equatorial domain-like"/>
    <property type="match status" value="1"/>
</dbReference>
<proteinExistence type="inferred from homology"/>
<dbReference type="Gene3D" id="1.10.560.10">
    <property type="entry name" value="GroEL-like equatorial domain"/>
    <property type="match status" value="1"/>
</dbReference>
<dbReference type="PRINTS" id="PR00304">
    <property type="entry name" value="TCOMPLEXTCP1"/>
</dbReference>
<dbReference type="GO" id="GO:0005524">
    <property type="term" value="F:ATP binding"/>
    <property type="evidence" value="ECO:0007669"/>
    <property type="project" value="UniProtKB-KW"/>
</dbReference>
<organism evidence="6">
    <name type="scientific">uncultured virus</name>
    <dbReference type="NCBI Taxonomy" id="340016"/>
    <lineage>
        <taxon>Viruses</taxon>
        <taxon>environmental samples</taxon>
    </lineage>
</organism>
<dbReference type="GO" id="GO:0042026">
    <property type="term" value="P:protein refolding"/>
    <property type="evidence" value="ECO:0007669"/>
    <property type="project" value="InterPro"/>
</dbReference>
<keyword evidence="4" id="KW-0067">ATP-binding</keyword>
<keyword evidence="3" id="KW-0547">Nucleotide-binding</keyword>
<dbReference type="Gene3D" id="3.50.7.10">
    <property type="entry name" value="GroEL"/>
    <property type="match status" value="1"/>
</dbReference>
<evidence type="ECO:0000256" key="5">
    <source>
        <dbReference type="ARBA" id="ARBA00023186"/>
    </source>
</evidence>
<name>A0A240F772_9VIRU</name>
<dbReference type="FunFam" id="3.50.7.10:FF:000001">
    <property type="entry name" value="60 kDa chaperonin"/>
    <property type="match status" value="1"/>
</dbReference>
<dbReference type="GO" id="GO:0140662">
    <property type="term" value="F:ATP-dependent protein folding chaperone"/>
    <property type="evidence" value="ECO:0007669"/>
    <property type="project" value="InterPro"/>
</dbReference>
<dbReference type="NCBIfam" id="NF009487">
    <property type="entry name" value="PRK12849.1"/>
    <property type="match status" value="1"/>
</dbReference>
<dbReference type="InterPro" id="IPR002423">
    <property type="entry name" value="Cpn60/GroEL/TCP-1"/>
</dbReference>
<gene>
    <name evidence="6" type="primary">GroEL</name>
</gene>
<dbReference type="PANTHER" id="PTHR45633">
    <property type="entry name" value="60 KDA HEAT SHOCK PROTEIN, MITOCHONDRIAL"/>
    <property type="match status" value="1"/>
</dbReference>
<dbReference type="Gene3D" id="3.30.260.10">
    <property type="entry name" value="TCP-1-like chaperonin intermediate domain"/>
    <property type="match status" value="1"/>
</dbReference>
<dbReference type="SUPFAM" id="SSF54849">
    <property type="entry name" value="GroEL-intermediate domain like"/>
    <property type="match status" value="1"/>
</dbReference>
<evidence type="ECO:0000256" key="2">
    <source>
        <dbReference type="ARBA" id="ARBA00008020"/>
    </source>
</evidence>